<dbReference type="Proteomes" id="UP000789405">
    <property type="component" value="Unassembled WGS sequence"/>
</dbReference>
<evidence type="ECO:0000313" key="1">
    <source>
        <dbReference type="EMBL" id="CAG8797511.1"/>
    </source>
</evidence>
<organism evidence="1 2">
    <name type="scientific">Dentiscutata erythropus</name>
    <dbReference type="NCBI Taxonomy" id="1348616"/>
    <lineage>
        <taxon>Eukaryota</taxon>
        <taxon>Fungi</taxon>
        <taxon>Fungi incertae sedis</taxon>
        <taxon>Mucoromycota</taxon>
        <taxon>Glomeromycotina</taxon>
        <taxon>Glomeromycetes</taxon>
        <taxon>Diversisporales</taxon>
        <taxon>Gigasporaceae</taxon>
        <taxon>Dentiscutata</taxon>
    </lineage>
</organism>
<dbReference type="EMBL" id="CAJVPY010032206">
    <property type="protein sequence ID" value="CAG8797511.1"/>
    <property type="molecule type" value="Genomic_DNA"/>
</dbReference>
<dbReference type="OrthoDB" id="2439252at2759"/>
<sequence length="174" mass="20127">TEILLNTNESEIDIVDQHVENDIMLDNEEIETIIFNLPNESLYTAKTTWAMLTYIQAINKPIATEEILDDEEIIFMIQTKKNDISTGQAIEEDDKDEAPELLVIVAEVYSAIQTIVHYEEQENLETNPSLKELEFLKKLLKEYKHINEKTKKHQGLLIFLLPRICTPITCIPKI</sequence>
<comment type="caution">
    <text evidence="1">The sequence shown here is derived from an EMBL/GenBank/DDBJ whole genome shotgun (WGS) entry which is preliminary data.</text>
</comment>
<name>A0A9N9P7J5_9GLOM</name>
<gene>
    <name evidence="1" type="ORF">DERYTH_LOCUS22691</name>
</gene>
<proteinExistence type="predicted"/>
<reference evidence="1" key="1">
    <citation type="submission" date="2021-06" db="EMBL/GenBank/DDBJ databases">
        <authorList>
            <person name="Kallberg Y."/>
            <person name="Tangrot J."/>
            <person name="Rosling A."/>
        </authorList>
    </citation>
    <scope>NUCLEOTIDE SEQUENCE</scope>
    <source>
        <strain evidence="1">MA453B</strain>
    </source>
</reference>
<feature type="non-terminal residue" evidence="1">
    <location>
        <position position="174"/>
    </location>
</feature>
<accession>A0A9N9P7J5</accession>
<keyword evidence="2" id="KW-1185">Reference proteome</keyword>
<evidence type="ECO:0000313" key="2">
    <source>
        <dbReference type="Proteomes" id="UP000789405"/>
    </source>
</evidence>
<dbReference type="AlphaFoldDB" id="A0A9N9P7J5"/>
<feature type="non-terminal residue" evidence="1">
    <location>
        <position position="1"/>
    </location>
</feature>
<protein>
    <submittedName>
        <fullName evidence="1">10650_t:CDS:1</fullName>
    </submittedName>
</protein>